<feature type="region of interest" description="Disordered" evidence="11">
    <location>
        <begin position="459"/>
        <end position="482"/>
    </location>
</feature>
<evidence type="ECO:0000256" key="3">
    <source>
        <dbReference type="ARBA" id="ARBA00022475"/>
    </source>
</evidence>
<comment type="subcellular location">
    <subcellularLocation>
        <location evidence="1 10">Cell membrane</location>
        <topology evidence="1 10">Multi-pass membrane protein</topology>
    </subcellularLocation>
</comment>
<dbReference type="RefSeq" id="WP_344547126.1">
    <property type="nucleotide sequence ID" value="NZ_BAAATD010000012.1"/>
</dbReference>
<organism evidence="13 14">
    <name type="scientific">Actinomadura fulvescens</name>
    <dbReference type="NCBI Taxonomy" id="46160"/>
    <lineage>
        <taxon>Bacteria</taxon>
        <taxon>Bacillati</taxon>
        <taxon>Actinomycetota</taxon>
        <taxon>Actinomycetes</taxon>
        <taxon>Streptosporangiales</taxon>
        <taxon>Thermomonosporaceae</taxon>
        <taxon>Actinomadura</taxon>
    </lineage>
</organism>
<evidence type="ECO:0000256" key="6">
    <source>
        <dbReference type="ARBA" id="ARBA00023053"/>
    </source>
</evidence>
<keyword evidence="7 10" id="KW-0406">Ion transport</keyword>
<evidence type="ECO:0000256" key="1">
    <source>
        <dbReference type="ARBA" id="ARBA00004651"/>
    </source>
</evidence>
<keyword evidence="4 10" id="KW-0812">Transmembrane</keyword>
<comment type="function">
    <text evidence="10">Na(+)/H(+) antiporter that extrudes sodium in exchange for external protons.</text>
</comment>
<feature type="transmembrane region" description="Helical" evidence="10">
    <location>
        <begin position="376"/>
        <end position="400"/>
    </location>
</feature>
<dbReference type="InterPro" id="IPR004705">
    <property type="entry name" value="Cation/H_exchanger_CPA1_bac"/>
</dbReference>
<keyword evidence="14" id="KW-1185">Reference proteome</keyword>
<comment type="caution">
    <text evidence="10">Lacks conserved residue(s) required for the propagation of feature annotation.</text>
</comment>
<evidence type="ECO:0000256" key="9">
    <source>
        <dbReference type="ARBA" id="ARBA00023201"/>
    </source>
</evidence>
<dbReference type="Gene3D" id="6.10.140.1330">
    <property type="match status" value="1"/>
</dbReference>
<evidence type="ECO:0000256" key="5">
    <source>
        <dbReference type="ARBA" id="ARBA00022989"/>
    </source>
</evidence>
<evidence type="ECO:0000256" key="11">
    <source>
        <dbReference type="SAM" id="MobiDB-lite"/>
    </source>
</evidence>
<dbReference type="Proteomes" id="UP001501509">
    <property type="component" value="Unassembled WGS sequence"/>
</dbReference>
<reference evidence="14" key="1">
    <citation type="journal article" date="2019" name="Int. J. Syst. Evol. Microbiol.">
        <title>The Global Catalogue of Microorganisms (GCM) 10K type strain sequencing project: providing services to taxonomists for standard genome sequencing and annotation.</title>
        <authorList>
            <consortium name="The Broad Institute Genomics Platform"/>
            <consortium name="The Broad Institute Genome Sequencing Center for Infectious Disease"/>
            <person name="Wu L."/>
            <person name="Ma J."/>
        </authorList>
    </citation>
    <scope>NUCLEOTIDE SEQUENCE [LARGE SCALE GENOMIC DNA]</scope>
    <source>
        <strain evidence="14">JCM 6833</strain>
    </source>
</reference>
<feature type="transmembrane region" description="Helical" evidence="10">
    <location>
        <begin position="270"/>
        <end position="290"/>
    </location>
</feature>
<evidence type="ECO:0000256" key="4">
    <source>
        <dbReference type="ARBA" id="ARBA00022692"/>
    </source>
</evidence>
<evidence type="ECO:0000259" key="12">
    <source>
        <dbReference type="Pfam" id="PF00999"/>
    </source>
</evidence>
<dbReference type="PANTHER" id="PTHR10110">
    <property type="entry name" value="SODIUM/HYDROGEN EXCHANGER"/>
    <property type="match status" value="1"/>
</dbReference>
<dbReference type="InterPro" id="IPR018422">
    <property type="entry name" value="Cation/H_exchanger_CPA1"/>
</dbReference>
<gene>
    <name evidence="13" type="ORF">GCM10010411_73750</name>
</gene>
<dbReference type="Pfam" id="PF00999">
    <property type="entry name" value="Na_H_Exchanger"/>
    <property type="match status" value="1"/>
</dbReference>
<sequence length="529" mass="56322">MGEERIFVVFLVIALVVLVARALSARLGVPDAILLVVLGVGAGFVPGLPRVTVPPEVVLMGFLPPLVYHAAFFTAPREARADAVPIFTLAFGLTTVTTLAVAGTTYALLPGVGWAAAVAFGAAVAPTDAVSATSVLQRLGAPPRLVTILEGESLINDGVALTIFGLAVESLSTPFTIGHGAARLLQVVVGGVAYGLLVGWAVRKVRRRIRDPSSQIIALLMIPYLAYIPAENLGVSGVLATVTAGFYLGTRGEGILQPASRLAGSMFWRILIFLLESTLFVLLGLEIRALLQDPGDHSWTEIAVVTLAVSAVLVLVRLLWELFNGPLAALLPGGRRVQRGLDWRRRLVIGLSGMRGAISLAIALSLPLAAGRDRGMLIVLAALVVMVTLVGQAPLLPFLLRGLGLIESDRRIMEVMAARKAGLQAALARLDELADDDEVDEATADTYRQMLELRIEGLQNRLDEEDTSRPSPPPGRARVKSELVKAQRAKLDGLYRRGKIGADTLRQVGLELDFQDPGVTGSARDAQRE</sequence>
<name>A0ABP6CQN9_9ACTN</name>
<feature type="transmembrane region" description="Helical" evidence="10">
    <location>
        <begin position="233"/>
        <end position="249"/>
    </location>
</feature>
<keyword evidence="10" id="KW-0050">Antiport</keyword>
<comment type="similarity">
    <text evidence="10">Belongs to the monovalent cation:proton antiporter 1 (CPA1) transporter (TC 2.A.36) family.</text>
</comment>
<evidence type="ECO:0000256" key="10">
    <source>
        <dbReference type="RuleBase" id="RU366002"/>
    </source>
</evidence>
<evidence type="ECO:0000313" key="13">
    <source>
        <dbReference type="EMBL" id="GAA2626109.1"/>
    </source>
</evidence>
<evidence type="ECO:0000256" key="8">
    <source>
        <dbReference type="ARBA" id="ARBA00023136"/>
    </source>
</evidence>
<evidence type="ECO:0000313" key="14">
    <source>
        <dbReference type="Proteomes" id="UP001501509"/>
    </source>
</evidence>
<keyword evidence="5 10" id="KW-1133">Transmembrane helix</keyword>
<protein>
    <submittedName>
        <fullName evidence="13">Na+/H+ antiporter</fullName>
    </submittedName>
</protein>
<dbReference type="PANTHER" id="PTHR10110:SF86">
    <property type="entry name" value="SODIUM_HYDROGEN EXCHANGER 7"/>
    <property type="match status" value="1"/>
</dbReference>
<feature type="transmembrane region" description="Helical" evidence="10">
    <location>
        <begin position="347"/>
        <end position="370"/>
    </location>
</feature>
<feature type="transmembrane region" description="Helical" evidence="10">
    <location>
        <begin position="87"/>
        <end position="108"/>
    </location>
</feature>
<proteinExistence type="inferred from homology"/>
<evidence type="ECO:0000256" key="2">
    <source>
        <dbReference type="ARBA" id="ARBA00022448"/>
    </source>
</evidence>
<keyword evidence="8 10" id="KW-0472">Membrane</keyword>
<comment type="caution">
    <text evidence="13">The sequence shown here is derived from an EMBL/GenBank/DDBJ whole genome shotgun (WGS) entry which is preliminary data.</text>
</comment>
<feature type="transmembrane region" description="Helical" evidence="10">
    <location>
        <begin position="57"/>
        <end position="75"/>
    </location>
</feature>
<keyword evidence="3 10" id="KW-1003">Cell membrane</keyword>
<evidence type="ECO:0000256" key="7">
    <source>
        <dbReference type="ARBA" id="ARBA00023065"/>
    </source>
</evidence>
<keyword evidence="2 10" id="KW-0813">Transport</keyword>
<accession>A0ABP6CQN9</accession>
<keyword evidence="9 10" id="KW-0739">Sodium transport</keyword>
<feature type="transmembrane region" description="Helical" evidence="10">
    <location>
        <begin position="302"/>
        <end position="320"/>
    </location>
</feature>
<dbReference type="EMBL" id="BAAATD010000012">
    <property type="protein sequence ID" value="GAA2626109.1"/>
    <property type="molecule type" value="Genomic_DNA"/>
</dbReference>
<dbReference type="InterPro" id="IPR006153">
    <property type="entry name" value="Cation/H_exchanger_TM"/>
</dbReference>
<dbReference type="NCBIfam" id="TIGR00831">
    <property type="entry name" value="a_cpa1"/>
    <property type="match status" value="1"/>
</dbReference>
<feature type="transmembrane region" description="Helical" evidence="10">
    <location>
        <begin position="6"/>
        <end position="23"/>
    </location>
</feature>
<feature type="transmembrane region" description="Helical" evidence="10">
    <location>
        <begin position="183"/>
        <end position="202"/>
    </location>
</feature>
<feature type="domain" description="Cation/H+ exchanger transmembrane" evidence="12">
    <location>
        <begin position="15"/>
        <end position="401"/>
    </location>
</feature>
<keyword evidence="6 10" id="KW-0915">Sodium</keyword>